<feature type="transmembrane region" description="Helical" evidence="1">
    <location>
        <begin position="299"/>
        <end position="319"/>
    </location>
</feature>
<dbReference type="EMBL" id="JPRK01000004">
    <property type="protein sequence ID" value="KIO54216.1"/>
    <property type="molecule type" value="Genomic_DNA"/>
</dbReference>
<dbReference type="RefSeq" id="WP_041516325.1">
    <property type="nucleotide sequence ID" value="NZ_JPRK01000004.1"/>
</dbReference>
<accession>A0A0D0F3L0</accession>
<dbReference type="Proteomes" id="UP000032061">
    <property type="component" value="Unassembled WGS sequence"/>
</dbReference>
<keyword evidence="1" id="KW-0472">Membrane</keyword>
<keyword evidence="7" id="KW-1185">Reference proteome</keyword>
<gene>
    <name evidence="5" type="ORF">B0A73_04645</name>
    <name evidence="4" type="ORF">IW18_04270</name>
</gene>
<dbReference type="InterPro" id="IPR025178">
    <property type="entry name" value="Lnb_N"/>
</dbReference>
<feature type="transmembrane region" description="Helical" evidence="1">
    <location>
        <begin position="248"/>
        <end position="266"/>
    </location>
</feature>
<evidence type="ECO:0000256" key="2">
    <source>
        <dbReference type="SAM" id="SignalP"/>
    </source>
</evidence>
<dbReference type="Proteomes" id="UP000198302">
    <property type="component" value="Unassembled WGS sequence"/>
</dbReference>
<keyword evidence="1" id="KW-1133">Transmembrane helix</keyword>
<keyword evidence="2" id="KW-0732">Signal</keyword>
<sequence length="378" mass="43549">MKNVIFTKTLFSLLLLLSFVGFSQNLPLSKDAKVSVLTCGLGNESYSFFGHTAIRVADPTNNIDVVYNYGTFDFRTPNFVARFAKGDLQYCATAAAFGDFVNEYTAEKRSIFEQELFMPQELKQKLFDKLNKTIFSEDRFYTYKFIDKNCTSMVVDVINLSLNGNVITKKGETDITYRSILFPYFNGHFYEQLGTSIIFGTKVDQLGTKIFLPFELKNSLEKTTFQNHPLAGKSKTLLDFKKETPSSWWNNVYTYLIILAFVVLAHNKIVDKIYLLILSLLGVFFVIVGFYSLHQELAMNYNVLLFSPLLLILIFFSIAKNKRWTYRFAVIHLIFLIVYTIFLINKAHFFIVLPMIITSGFVLVRVAIRNKKRIPIII</sequence>
<evidence type="ECO:0000259" key="3">
    <source>
        <dbReference type="Pfam" id="PF13387"/>
    </source>
</evidence>
<feature type="transmembrane region" description="Helical" evidence="1">
    <location>
        <begin position="326"/>
        <end position="344"/>
    </location>
</feature>
<evidence type="ECO:0000313" key="5">
    <source>
        <dbReference type="EMBL" id="OXA89675.1"/>
    </source>
</evidence>
<evidence type="ECO:0000313" key="6">
    <source>
        <dbReference type="Proteomes" id="UP000032061"/>
    </source>
</evidence>
<keyword evidence="1" id="KW-0812">Transmembrane</keyword>
<dbReference type="STRING" id="37752.IW18_04270"/>
<feature type="transmembrane region" description="Helical" evidence="1">
    <location>
        <begin position="273"/>
        <end position="293"/>
    </location>
</feature>
<feature type="chain" id="PRO_5002221677" description="Lnb N-terminal periplasmic domain-containing protein" evidence="2">
    <location>
        <begin position="24"/>
        <end position="378"/>
    </location>
</feature>
<reference evidence="4 6" key="1">
    <citation type="submission" date="2015-01" db="EMBL/GenBank/DDBJ databases">
        <title>Genome of Flavobacterium hibernum DSM 12611.</title>
        <authorList>
            <person name="Stropko S.J."/>
            <person name="Pipes S.E."/>
            <person name="Newman J.D."/>
        </authorList>
    </citation>
    <scope>NUCLEOTIDE SEQUENCE [LARGE SCALE GENOMIC DNA]</scope>
    <source>
        <strain evidence="4 6">DSM 12611</strain>
    </source>
</reference>
<organism evidence="4 6">
    <name type="scientific">Flavobacterium hibernum</name>
    <dbReference type="NCBI Taxonomy" id="37752"/>
    <lineage>
        <taxon>Bacteria</taxon>
        <taxon>Pseudomonadati</taxon>
        <taxon>Bacteroidota</taxon>
        <taxon>Flavobacteriia</taxon>
        <taxon>Flavobacteriales</taxon>
        <taxon>Flavobacteriaceae</taxon>
        <taxon>Flavobacterium</taxon>
    </lineage>
</organism>
<dbReference type="AlphaFoldDB" id="A0A0D0F3L0"/>
<feature type="transmembrane region" description="Helical" evidence="1">
    <location>
        <begin position="350"/>
        <end position="368"/>
    </location>
</feature>
<evidence type="ECO:0000256" key="1">
    <source>
        <dbReference type="SAM" id="Phobius"/>
    </source>
</evidence>
<reference evidence="5 7" key="2">
    <citation type="submission" date="2016-11" db="EMBL/GenBank/DDBJ databases">
        <title>Whole genomes of Flavobacteriaceae.</title>
        <authorList>
            <person name="Stine C."/>
            <person name="Li C."/>
            <person name="Tadesse D."/>
        </authorList>
    </citation>
    <scope>NUCLEOTIDE SEQUENCE [LARGE SCALE GENOMIC DNA]</scope>
    <source>
        <strain evidence="5 7">ATCC 51468</strain>
    </source>
</reference>
<name>A0A0D0F3L0_9FLAO</name>
<comment type="caution">
    <text evidence="4">The sequence shown here is derived from an EMBL/GenBank/DDBJ whole genome shotgun (WGS) entry which is preliminary data.</text>
</comment>
<evidence type="ECO:0000313" key="7">
    <source>
        <dbReference type="Proteomes" id="UP000198302"/>
    </source>
</evidence>
<proteinExistence type="predicted"/>
<dbReference type="OrthoDB" id="319167at2"/>
<feature type="signal peptide" evidence="2">
    <location>
        <begin position="1"/>
        <end position="23"/>
    </location>
</feature>
<dbReference type="EMBL" id="MUGX01000008">
    <property type="protein sequence ID" value="OXA89675.1"/>
    <property type="molecule type" value="Genomic_DNA"/>
</dbReference>
<feature type="domain" description="Lnb N-terminal periplasmic" evidence="3">
    <location>
        <begin position="33"/>
        <end position="169"/>
    </location>
</feature>
<evidence type="ECO:0000313" key="4">
    <source>
        <dbReference type="EMBL" id="KIO54216.1"/>
    </source>
</evidence>
<dbReference type="Pfam" id="PF13387">
    <property type="entry name" value="Lnb_N"/>
    <property type="match status" value="1"/>
</dbReference>
<protein>
    <recommendedName>
        <fullName evidence="3">Lnb N-terminal periplasmic domain-containing protein</fullName>
    </recommendedName>
</protein>